<feature type="active site" evidence="2">
    <location>
        <position position="216"/>
    </location>
</feature>
<comment type="similarity">
    <text evidence="1">Belongs to the peptidase A1 family.</text>
</comment>
<feature type="compositionally biased region" description="Low complexity" evidence="3">
    <location>
        <begin position="548"/>
        <end position="571"/>
    </location>
</feature>
<feature type="compositionally biased region" description="Pro residues" evidence="3">
    <location>
        <begin position="623"/>
        <end position="636"/>
    </location>
</feature>
<dbReference type="PANTHER" id="PTHR47966">
    <property type="entry name" value="BETA-SITE APP-CLEAVING ENZYME, ISOFORM A-RELATED"/>
    <property type="match status" value="1"/>
</dbReference>
<dbReference type="OrthoDB" id="2747330at2759"/>
<dbReference type="Pfam" id="PF00026">
    <property type="entry name" value="Asp"/>
    <property type="match status" value="1"/>
</dbReference>
<dbReference type="GO" id="GO:0006508">
    <property type="term" value="P:proteolysis"/>
    <property type="evidence" value="ECO:0007669"/>
    <property type="project" value="InterPro"/>
</dbReference>
<evidence type="ECO:0000313" key="7">
    <source>
        <dbReference type="Proteomes" id="UP000198372"/>
    </source>
</evidence>
<protein>
    <submittedName>
        <fullName evidence="6">BQ2448_5419 protein</fullName>
    </submittedName>
</protein>
<keyword evidence="4" id="KW-1133">Transmembrane helix</keyword>
<dbReference type="EMBL" id="FMSP01000002">
    <property type="protein sequence ID" value="SCV67808.1"/>
    <property type="molecule type" value="Genomic_DNA"/>
</dbReference>
<dbReference type="InterPro" id="IPR021109">
    <property type="entry name" value="Peptidase_aspartic_dom_sf"/>
</dbReference>
<keyword evidence="4" id="KW-0812">Transmembrane</keyword>
<dbReference type="InterPro" id="IPR001461">
    <property type="entry name" value="Aspartic_peptidase_A1"/>
</dbReference>
<dbReference type="InterPro" id="IPR033121">
    <property type="entry name" value="PEPTIDASE_A1"/>
</dbReference>
<feature type="compositionally biased region" description="Basic and acidic residues" evidence="3">
    <location>
        <begin position="157"/>
        <end position="168"/>
    </location>
</feature>
<dbReference type="PRINTS" id="PR00792">
    <property type="entry name" value="PEPSIN"/>
</dbReference>
<evidence type="ECO:0000259" key="5">
    <source>
        <dbReference type="PROSITE" id="PS51767"/>
    </source>
</evidence>
<dbReference type="SUPFAM" id="SSF50630">
    <property type="entry name" value="Acid proteases"/>
    <property type="match status" value="1"/>
</dbReference>
<keyword evidence="7" id="KW-1185">Reference proteome</keyword>
<dbReference type="PROSITE" id="PS51767">
    <property type="entry name" value="PEPTIDASE_A1"/>
    <property type="match status" value="1"/>
</dbReference>
<keyword evidence="4" id="KW-0472">Membrane</keyword>
<feature type="region of interest" description="Disordered" evidence="3">
    <location>
        <begin position="157"/>
        <end position="181"/>
    </location>
</feature>
<evidence type="ECO:0000256" key="4">
    <source>
        <dbReference type="SAM" id="Phobius"/>
    </source>
</evidence>
<feature type="active site" evidence="2">
    <location>
        <position position="397"/>
    </location>
</feature>
<accession>A0A238F9F0</accession>
<feature type="transmembrane region" description="Helical" evidence="4">
    <location>
        <begin position="20"/>
        <end position="39"/>
    </location>
</feature>
<feature type="region of interest" description="Disordered" evidence="3">
    <location>
        <begin position="529"/>
        <end position="642"/>
    </location>
</feature>
<feature type="compositionally biased region" description="Gly residues" evidence="3">
    <location>
        <begin position="602"/>
        <end position="618"/>
    </location>
</feature>
<dbReference type="Gene3D" id="2.40.70.10">
    <property type="entry name" value="Acid Proteases"/>
    <property type="match status" value="2"/>
</dbReference>
<evidence type="ECO:0000256" key="1">
    <source>
        <dbReference type="ARBA" id="ARBA00007447"/>
    </source>
</evidence>
<dbReference type="GO" id="GO:0004190">
    <property type="term" value="F:aspartic-type endopeptidase activity"/>
    <property type="evidence" value="ECO:0007669"/>
    <property type="project" value="InterPro"/>
</dbReference>
<proteinExistence type="inferred from homology"/>
<evidence type="ECO:0000313" key="6">
    <source>
        <dbReference type="EMBL" id="SCV67808.1"/>
    </source>
</evidence>
<name>A0A238F9F0_9BASI</name>
<dbReference type="CDD" id="cd05471">
    <property type="entry name" value="pepsin_like"/>
    <property type="match status" value="1"/>
</dbReference>
<organism evidence="6 7">
    <name type="scientific">Microbotryum intermedium</name>
    <dbReference type="NCBI Taxonomy" id="269621"/>
    <lineage>
        <taxon>Eukaryota</taxon>
        <taxon>Fungi</taxon>
        <taxon>Dikarya</taxon>
        <taxon>Basidiomycota</taxon>
        <taxon>Pucciniomycotina</taxon>
        <taxon>Microbotryomycetes</taxon>
        <taxon>Microbotryales</taxon>
        <taxon>Microbotryaceae</taxon>
        <taxon>Microbotryum</taxon>
    </lineage>
</organism>
<evidence type="ECO:0000256" key="3">
    <source>
        <dbReference type="SAM" id="MobiDB-lite"/>
    </source>
</evidence>
<sequence length="642" mass="67364">MHLHVLNQCTTRSVFRLSAYFFLLQTTAVSTLATAAGVLKVKTTMASSKSQYLTMTGTLDVQHFLDHKAVVQNKYRHNRDVANEANRKASTTGMTFSMANPHLRRDLNALNVVGFHDEKLYIESKYSNNMHVATAKPATDFVFKKVSALTRRGQRKVDRSLPEVDGTHGENAVLSKRGGASSATVPLGGFKQQSGNFYDLKVSIGSLNEEFSVVFDTASAELWVPNKTCNTNHKRLSGDSSSLYVSGLSWSTYYWPKLSASDSTIGTIDRDSVQMAGLTVKQQIFIVVSKISAGLERLPTDGVMGFAFSTMATGKMPTFFENLIHANAIEAPLIAFSLDYHSPTGELVIGGTDDSKFQPASMQFYPVTAQGYWQILCDGIVVDGKLVQGTSMNTAIDTGTALMLIPIDTAKSLFKSIDGAFESENLGWMVPCQASIKTIGLSFGGTLYNVPLSELILGSKCWPKNPEDPTQCKLAIASSSNTDLDSKPVAIIGSAFLHTVYTVLTYKDQKNNQPAVGFAPILGSGASGVSPPPITTPAPGVSSAHNQTLTSATSQTASAPPSVPPKTQTPATSPPTTTPVNGTGAPQGAGSANSPTTPVVGTSGGGSGGGAGAGGAGAAPGPTDSPAPNIPAPPVTSPASQG</sequence>
<dbReference type="InterPro" id="IPR034164">
    <property type="entry name" value="Pepsin-like_dom"/>
</dbReference>
<evidence type="ECO:0000256" key="2">
    <source>
        <dbReference type="PIRSR" id="PIRSR601461-1"/>
    </source>
</evidence>
<gene>
    <name evidence="6" type="ORF">BQ2448_5419</name>
</gene>
<dbReference type="PANTHER" id="PTHR47966:SF51">
    <property type="entry name" value="BETA-SITE APP-CLEAVING ENZYME, ISOFORM A-RELATED"/>
    <property type="match status" value="1"/>
</dbReference>
<dbReference type="Proteomes" id="UP000198372">
    <property type="component" value="Unassembled WGS sequence"/>
</dbReference>
<dbReference type="AlphaFoldDB" id="A0A238F9F0"/>
<reference evidence="7" key="1">
    <citation type="submission" date="2016-09" db="EMBL/GenBank/DDBJ databases">
        <authorList>
            <person name="Jeantristanb JTB J.-T."/>
            <person name="Ricardo R."/>
        </authorList>
    </citation>
    <scope>NUCLEOTIDE SEQUENCE [LARGE SCALE GENOMIC DNA]</scope>
</reference>
<feature type="domain" description="Peptidase A1" evidence="5">
    <location>
        <begin position="198"/>
        <end position="519"/>
    </location>
</feature>